<evidence type="ECO:0000313" key="1">
    <source>
        <dbReference type="EMBL" id="WFR96290.1"/>
    </source>
</evidence>
<sequence>MTAKQKRELSIMAMARIAVEKDERRARARATKDAFMLDCSDR</sequence>
<dbReference type="RefSeq" id="WP_275113025.1">
    <property type="nucleotide sequence ID" value="NZ_CP117255.1"/>
</dbReference>
<proteinExistence type="predicted"/>
<organism evidence="1 2">
    <name type="scientific">Rhizobium tumorigenes</name>
    <dbReference type="NCBI Taxonomy" id="2041385"/>
    <lineage>
        <taxon>Bacteria</taxon>
        <taxon>Pseudomonadati</taxon>
        <taxon>Pseudomonadota</taxon>
        <taxon>Alphaproteobacteria</taxon>
        <taxon>Hyphomicrobiales</taxon>
        <taxon>Rhizobiaceae</taxon>
        <taxon>Rhizobium/Agrobacterium group</taxon>
        <taxon>Rhizobium</taxon>
    </lineage>
</organism>
<dbReference type="KEGG" id="rtu:PR017_03910"/>
<accession>A0AAF1K5W6</accession>
<reference evidence="1 2" key="1">
    <citation type="journal article" date="2018" name="Sci. Rep.">
        <title>Rhizobium tumorigenes sp. nov., a novel plant tumorigenic bacterium isolated from cane gall tumors on thornless blackberry.</title>
        <authorList>
            <person name="Kuzmanovi N."/>
            <person name="Smalla K."/>
            <person name="Gronow S."/>
            <person name="PuBawska J."/>
        </authorList>
    </citation>
    <scope>NUCLEOTIDE SEQUENCE [LARGE SCALE GENOMIC DNA]</scope>
    <source>
        <strain evidence="1 2">1078</strain>
    </source>
</reference>
<dbReference type="AlphaFoldDB" id="A0AAF1K5W6"/>
<gene>
    <name evidence="1" type="ORF">PR017_03910</name>
</gene>
<dbReference type="EMBL" id="CP117255">
    <property type="protein sequence ID" value="WFR96290.1"/>
    <property type="molecule type" value="Genomic_DNA"/>
</dbReference>
<name>A0AAF1K5W6_9HYPH</name>
<dbReference type="Proteomes" id="UP000249499">
    <property type="component" value="Chromosome"/>
</dbReference>
<evidence type="ECO:0000313" key="2">
    <source>
        <dbReference type="Proteomes" id="UP000249499"/>
    </source>
</evidence>
<protein>
    <submittedName>
        <fullName evidence="1">Uncharacterized protein</fullName>
    </submittedName>
</protein>
<keyword evidence="2" id="KW-1185">Reference proteome</keyword>
<reference evidence="2" key="2">
    <citation type="journal article" date="2023" name="MicrobiologyOpen">
        <title>Genomics of the tumorigenes clade of the family Rhizobiaceae and description of Rhizobium rhododendri sp. nov.</title>
        <authorList>
            <person name="Kuzmanovic N."/>
            <person name="diCenzo G.C."/>
            <person name="Bunk B."/>
            <person name="Sproeer C."/>
            <person name="Fruehling A."/>
            <person name="Neumann-Schaal M."/>
            <person name="Overmann J."/>
            <person name="Smalla K."/>
        </authorList>
    </citation>
    <scope>NUCLEOTIDE SEQUENCE [LARGE SCALE GENOMIC DNA]</scope>
    <source>
        <strain evidence="2">1078</strain>
    </source>
</reference>